<sequence length="133" mass="14464">MCWGCDARAHAAKKLAGKHLRYLLLSGDRCGDGSAAYGPSSSSFREASGYFFCSEDRAVLCWNCSVAVRSAIPYVSAHQRFLLMWVQAGVEAIEPVDLINNRQSNASRGAKGEHDSIKVFADPHFLGGNRAIN</sequence>
<evidence type="ECO:0000313" key="2">
    <source>
        <dbReference type="Proteomes" id="UP001055439"/>
    </source>
</evidence>
<accession>A0A9E7KYQ6</accession>
<dbReference type="OrthoDB" id="153872at2759"/>
<reference evidence="1" key="1">
    <citation type="submission" date="2022-05" db="EMBL/GenBank/DDBJ databases">
        <title>The Musa troglodytarum L. genome provides insights into the mechanism of non-climacteric behaviour and enrichment of carotenoids.</title>
        <authorList>
            <person name="Wang J."/>
        </authorList>
    </citation>
    <scope>NUCLEOTIDE SEQUENCE</scope>
    <source>
        <tissue evidence="1">Leaf</tissue>
    </source>
</reference>
<dbReference type="PANTHER" id="PTHR31832:SF68">
    <property type="entry name" value="B-BOX ZINC FINGER PROTEIN 22"/>
    <property type="match status" value="1"/>
</dbReference>
<dbReference type="AlphaFoldDB" id="A0A9E7KYQ6"/>
<protein>
    <submittedName>
        <fullName evidence="1">B-box zinc finger</fullName>
    </submittedName>
</protein>
<dbReference type="GO" id="GO:0009640">
    <property type="term" value="P:photomorphogenesis"/>
    <property type="evidence" value="ECO:0007669"/>
    <property type="project" value="TreeGrafter"/>
</dbReference>
<dbReference type="PANTHER" id="PTHR31832">
    <property type="entry name" value="B-BOX ZINC FINGER PROTEIN 22"/>
    <property type="match status" value="1"/>
</dbReference>
<dbReference type="InterPro" id="IPR051979">
    <property type="entry name" value="B-box_zinc_finger"/>
</dbReference>
<organism evidence="1 2">
    <name type="scientific">Musa troglodytarum</name>
    <name type="common">fe'i banana</name>
    <dbReference type="NCBI Taxonomy" id="320322"/>
    <lineage>
        <taxon>Eukaryota</taxon>
        <taxon>Viridiplantae</taxon>
        <taxon>Streptophyta</taxon>
        <taxon>Embryophyta</taxon>
        <taxon>Tracheophyta</taxon>
        <taxon>Spermatophyta</taxon>
        <taxon>Magnoliopsida</taxon>
        <taxon>Liliopsida</taxon>
        <taxon>Zingiberales</taxon>
        <taxon>Musaceae</taxon>
        <taxon>Musa</taxon>
    </lineage>
</organism>
<dbReference type="EMBL" id="CP097510">
    <property type="protein sequence ID" value="URE31895.1"/>
    <property type="molecule type" value="Genomic_DNA"/>
</dbReference>
<evidence type="ECO:0000313" key="1">
    <source>
        <dbReference type="EMBL" id="URE31895.1"/>
    </source>
</evidence>
<dbReference type="Proteomes" id="UP001055439">
    <property type="component" value="Chromosome 8"/>
</dbReference>
<proteinExistence type="predicted"/>
<name>A0A9E7KYQ6_9LILI</name>
<keyword evidence="2" id="KW-1185">Reference proteome</keyword>
<dbReference type="GO" id="GO:0005634">
    <property type="term" value="C:nucleus"/>
    <property type="evidence" value="ECO:0007669"/>
    <property type="project" value="TreeGrafter"/>
</dbReference>
<dbReference type="GO" id="GO:0006355">
    <property type="term" value="P:regulation of DNA-templated transcription"/>
    <property type="evidence" value="ECO:0007669"/>
    <property type="project" value="TreeGrafter"/>
</dbReference>
<gene>
    <name evidence="1" type="ORF">MUK42_36068</name>
</gene>